<name>A0A1X1T002_9MYCO</name>
<protein>
    <submittedName>
        <fullName evidence="1">Uncharacterized protein</fullName>
    </submittedName>
</protein>
<organism evidence="1 2">
    <name type="scientific">Mycobacterium conspicuum</name>
    <dbReference type="NCBI Taxonomy" id="44010"/>
    <lineage>
        <taxon>Bacteria</taxon>
        <taxon>Bacillati</taxon>
        <taxon>Actinomycetota</taxon>
        <taxon>Actinomycetes</taxon>
        <taxon>Mycobacteriales</taxon>
        <taxon>Mycobacteriaceae</taxon>
        <taxon>Mycobacterium</taxon>
    </lineage>
</organism>
<evidence type="ECO:0000313" key="1">
    <source>
        <dbReference type="EMBL" id="BBZ40549.1"/>
    </source>
</evidence>
<evidence type="ECO:0000313" key="2">
    <source>
        <dbReference type="Proteomes" id="UP000467385"/>
    </source>
</evidence>
<gene>
    <name evidence="1" type="ORF">MCNS_36120</name>
</gene>
<dbReference type="AlphaFoldDB" id="A0A1X1T002"/>
<proteinExistence type="predicted"/>
<sequence length="135" mass="13901">MSASTIDRTATRDGLLRLTMRADAAISGLTGAAGIPLAGWLAAQSGTTKAFEDGMAAFLIAYGVVVFGLAALPSVRRAGMAVIVGNLLFTVAAVALVLAHVFPLTATGVATTLASGVYTLVFAELQYRGWRRTKA</sequence>
<dbReference type="RefSeq" id="WP_085235077.1">
    <property type="nucleotide sequence ID" value="NZ_AP022613.1"/>
</dbReference>
<accession>A0A1X1T002</accession>
<dbReference type="EMBL" id="AP022613">
    <property type="protein sequence ID" value="BBZ40549.1"/>
    <property type="molecule type" value="Genomic_DNA"/>
</dbReference>
<dbReference type="OrthoDB" id="4762111at2"/>
<keyword evidence="2" id="KW-1185">Reference proteome</keyword>
<reference evidence="1 2" key="1">
    <citation type="journal article" date="2019" name="Emerg. Microbes Infect.">
        <title>Comprehensive subspecies identification of 175 nontuberculous mycobacteria species based on 7547 genomic profiles.</title>
        <authorList>
            <person name="Matsumoto Y."/>
            <person name="Kinjo T."/>
            <person name="Motooka D."/>
            <person name="Nabeya D."/>
            <person name="Jung N."/>
            <person name="Uechi K."/>
            <person name="Horii T."/>
            <person name="Iida T."/>
            <person name="Fujita J."/>
            <person name="Nakamura S."/>
        </authorList>
    </citation>
    <scope>NUCLEOTIDE SEQUENCE [LARGE SCALE GENOMIC DNA]</scope>
    <source>
        <strain evidence="1 2">JCM 14738</strain>
    </source>
</reference>
<dbReference type="Proteomes" id="UP000467385">
    <property type="component" value="Chromosome"/>
</dbReference>